<protein>
    <submittedName>
        <fullName evidence="2">Phage protein</fullName>
    </submittedName>
</protein>
<evidence type="ECO:0000313" key="2">
    <source>
        <dbReference type="EMBL" id="KUG04840.1"/>
    </source>
</evidence>
<dbReference type="EMBL" id="LNQE01001837">
    <property type="protein sequence ID" value="KUG04840.1"/>
    <property type="molecule type" value="Genomic_DNA"/>
</dbReference>
<accession>A0A0W8E870</accession>
<dbReference type="SUPFAM" id="SSF56300">
    <property type="entry name" value="Metallo-dependent phosphatases"/>
    <property type="match status" value="1"/>
</dbReference>
<dbReference type="InterPro" id="IPR004843">
    <property type="entry name" value="Calcineurin-like_PHP"/>
</dbReference>
<reference evidence="2" key="1">
    <citation type="journal article" date="2015" name="Proc. Natl. Acad. Sci. U.S.A.">
        <title>Networks of energetic and metabolic interactions define dynamics in microbial communities.</title>
        <authorList>
            <person name="Embree M."/>
            <person name="Liu J.K."/>
            <person name="Al-Bassam M.M."/>
            <person name="Zengler K."/>
        </authorList>
    </citation>
    <scope>NUCLEOTIDE SEQUENCE</scope>
</reference>
<dbReference type="InterPro" id="IPR029052">
    <property type="entry name" value="Metallo-depent_PP-like"/>
</dbReference>
<sequence>MKVIILGDLHGEFERLNCLIKQEKPDIIMQVGDFGYWPRIEDQNLSVINSEFTSIFFCDGNNDDLECLHALVQAAGQPVEITPGIYYMPRGSILTLEDGRRVLFMGGAQSIDKYRRFKGWDWFPQEVITEKDLSHLPDSAIDIVISHTCPQEFAVETFCRQKDTDMDPSRKFLSQVLHKYQPDSWYFGHWHTHAQGQYQNTKWEALSWAHHWNDWYRTLPLVIKT</sequence>
<evidence type="ECO:0000259" key="1">
    <source>
        <dbReference type="Pfam" id="PF00149"/>
    </source>
</evidence>
<name>A0A0W8E870_9ZZZZ</name>
<proteinExistence type="predicted"/>
<organism evidence="2">
    <name type="scientific">hydrocarbon metagenome</name>
    <dbReference type="NCBI Taxonomy" id="938273"/>
    <lineage>
        <taxon>unclassified sequences</taxon>
        <taxon>metagenomes</taxon>
        <taxon>ecological metagenomes</taxon>
    </lineage>
</organism>
<gene>
    <name evidence="2" type="ORF">ASZ90_017720</name>
</gene>
<comment type="caution">
    <text evidence="2">The sequence shown here is derived from an EMBL/GenBank/DDBJ whole genome shotgun (WGS) entry which is preliminary data.</text>
</comment>
<dbReference type="AlphaFoldDB" id="A0A0W8E870"/>
<dbReference type="Gene3D" id="3.60.21.10">
    <property type="match status" value="1"/>
</dbReference>
<dbReference type="Pfam" id="PF00149">
    <property type="entry name" value="Metallophos"/>
    <property type="match status" value="1"/>
</dbReference>
<dbReference type="GO" id="GO:0016787">
    <property type="term" value="F:hydrolase activity"/>
    <property type="evidence" value="ECO:0007669"/>
    <property type="project" value="InterPro"/>
</dbReference>
<feature type="domain" description="Calcineurin-like phosphoesterase" evidence="1">
    <location>
        <begin position="1"/>
        <end position="192"/>
    </location>
</feature>